<name>A0AAX4FRA6_XANEU</name>
<protein>
    <submittedName>
        <fullName evidence="7">Tn3 family transposase</fullName>
    </submittedName>
</protein>
<evidence type="ECO:0000256" key="3">
    <source>
        <dbReference type="ARBA" id="ARBA00023125"/>
    </source>
</evidence>
<keyword evidence="2" id="KW-0815">Transposition</keyword>
<feature type="domain" description="DUF4158" evidence="6">
    <location>
        <begin position="5"/>
        <end position="172"/>
    </location>
</feature>
<evidence type="ECO:0000256" key="1">
    <source>
        <dbReference type="ARBA" id="ARBA00009402"/>
    </source>
</evidence>
<proteinExistence type="inferred from homology"/>
<comment type="similarity">
    <text evidence="1">Belongs to the transposase 7 family.</text>
</comment>
<dbReference type="Pfam" id="PF13700">
    <property type="entry name" value="DUF4158"/>
    <property type="match status" value="1"/>
</dbReference>
<evidence type="ECO:0000259" key="6">
    <source>
        <dbReference type="Pfam" id="PF13700"/>
    </source>
</evidence>
<dbReference type="GO" id="GO:0006313">
    <property type="term" value="P:DNA transposition"/>
    <property type="evidence" value="ECO:0007669"/>
    <property type="project" value="InterPro"/>
</dbReference>
<evidence type="ECO:0000256" key="4">
    <source>
        <dbReference type="ARBA" id="ARBA00023172"/>
    </source>
</evidence>
<evidence type="ECO:0000256" key="2">
    <source>
        <dbReference type="ARBA" id="ARBA00022578"/>
    </source>
</evidence>
<dbReference type="RefSeq" id="WP_267460337.1">
    <property type="nucleotide sequence ID" value="NZ_CP157488.1"/>
</dbReference>
<dbReference type="Pfam" id="PF01526">
    <property type="entry name" value="DDE_Tnp_Tn3"/>
    <property type="match status" value="1"/>
</dbReference>
<evidence type="ECO:0000313" key="7">
    <source>
        <dbReference type="EMBL" id="WOP59131.1"/>
    </source>
</evidence>
<keyword evidence="3" id="KW-0238">DNA-binding</keyword>
<dbReference type="InterPro" id="IPR047653">
    <property type="entry name" value="Tn3-like_transpos"/>
</dbReference>
<keyword evidence="4" id="KW-0233">DNA recombination</keyword>
<dbReference type="AlphaFoldDB" id="A0AAX4FRA6"/>
<gene>
    <name evidence="7" type="ORF">R5577_23565</name>
</gene>
<dbReference type="Proteomes" id="UP001304429">
    <property type="component" value="Plasmid p3191.3"/>
</dbReference>
<reference evidence="7" key="1">
    <citation type="submission" date="2023-10" db="EMBL/GenBank/DDBJ databases">
        <title>Comparative Genomic Analysis of Tomato Bacterial Spot Xanthomonads Reveals A New Lineage of Xanthomonas euvesicatoria.</title>
        <authorList>
            <person name="Huang C.-J."/>
            <person name="Wu T.-L."/>
            <person name="Wu Y.-L."/>
            <person name="Wang R.-S."/>
            <person name="Lin Y.-C."/>
        </authorList>
    </citation>
    <scope>NUCLEOTIDE SEQUENCE</scope>
    <source>
        <strain evidence="7">T0319-01</strain>
        <plasmid evidence="7">p3191.3</plasmid>
    </source>
</reference>
<geneLocation type="plasmid" evidence="7 8">
    <name>p3191.3</name>
</geneLocation>
<dbReference type="NCBIfam" id="NF033527">
    <property type="entry name" value="transpos_Tn3"/>
    <property type="match status" value="1"/>
</dbReference>
<evidence type="ECO:0000313" key="8">
    <source>
        <dbReference type="Proteomes" id="UP001304429"/>
    </source>
</evidence>
<dbReference type="EMBL" id="CP137542">
    <property type="protein sequence ID" value="WOP59131.1"/>
    <property type="molecule type" value="Genomic_DNA"/>
</dbReference>
<dbReference type="InterPro" id="IPR025296">
    <property type="entry name" value="DUF4158"/>
</dbReference>
<dbReference type="GO" id="GO:0004803">
    <property type="term" value="F:transposase activity"/>
    <property type="evidence" value="ECO:0007669"/>
    <property type="project" value="InterPro"/>
</dbReference>
<sequence>MPVSFLSTTQRERYGRYPEALSSEELARYFHLDDDDREWIATKRRDSSRLGYALQLTTARFLGTFLEDPTAVPSSVLHTLSSQLGIADPSDCVIDYRTTRQRWQHTTEIRARYGYREFAERGVQFRLGRWLCALCWTGTDRPSALFDYANGWLVGHKVLLPGVTVLERFIADIRSRMESRLWRLLVRGVTVAQRQRLEDLLKPAEGSRQSWLDRLRKGPVRVSAPALVMALLRIETVRDLGIKLPGTHVPPSRIAALARFASTVKVSAVARLPEARRIATLVAFVHCLEASAQDDALDVLDLLLRELFTKAEKEDRKVRQRSLKDLDRAASTLAEACRMLLDPGLPDGELRERVYAAIGRDELAQALNEVRGLVRPPNDVFYTELEARKATVSRFLPTLLRVIRFDANPAAQPLAQALQWLHEKPDHDPPTAIVGKAWQRHVVQEDGRINATAYSFCALDKLRSAIRRRDMFISPSWRYADPRAGLLAGAEWEAARPIVCRSLSLTAQPEATLAALTRELDKTYRRVAARLPENDAVRFETVGDKTELVLSPLEALEEPPSLIALRNEIKARMPRVDLPEILLEVAARTGCIDAFTHLTERAARAADLTTSLCAVLMAEACNTGPEPLVRQDTPALKRDRLMWVDQRVGRDSRKNSQK</sequence>
<feature type="domain" description="Tn3 transposase DDE" evidence="5">
    <location>
        <begin position="580"/>
        <end position="651"/>
    </location>
</feature>
<dbReference type="GO" id="GO:0003677">
    <property type="term" value="F:DNA binding"/>
    <property type="evidence" value="ECO:0007669"/>
    <property type="project" value="UniProtKB-KW"/>
</dbReference>
<dbReference type="InterPro" id="IPR002513">
    <property type="entry name" value="Tn3_Tnp_DDE_dom"/>
</dbReference>
<organism evidence="7 8">
    <name type="scientific">Xanthomonas euvesicatoria</name>
    <dbReference type="NCBI Taxonomy" id="456327"/>
    <lineage>
        <taxon>Bacteria</taxon>
        <taxon>Pseudomonadati</taxon>
        <taxon>Pseudomonadota</taxon>
        <taxon>Gammaproteobacteria</taxon>
        <taxon>Lysobacterales</taxon>
        <taxon>Lysobacteraceae</taxon>
        <taxon>Xanthomonas</taxon>
    </lineage>
</organism>
<evidence type="ECO:0000259" key="5">
    <source>
        <dbReference type="Pfam" id="PF01526"/>
    </source>
</evidence>
<keyword evidence="7" id="KW-0614">Plasmid</keyword>
<accession>A0AAX4FRA6</accession>